<reference evidence="1 2" key="1">
    <citation type="submission" date="2015-07" db="EMBL/GenBank/DDBJ databases">
        <authorList>
            <consortium name="Pathogen Informatics"/>
        </authorList>
    </citation>
    <scope>NUCLEOTIDE SEQUENCE [LARGE SCALE GENOMIC DNA]</scope>
    <source>
        <strain evidence="1 2">A51</strain>
    </source>
</reference>
<evidence type="ECO:0000313" key="2">
    <source>
        <dbReference type="Proteomes" id="UP000044806"/>
    </source>
</evidence>
<accession>A0A655R7B4</accession>
<name>A0A655R7B4_VIBCL</name>
<protein>
    <submittedName>
        <fullName evidence="1">Uncharacterized protein</fullName>
    </submittedName>
</protein>
<dbReference type="AlphaFoldDB" id="A0A655R7B4"/>
<proteinExistence type="predicted"/>
<dbReference type="EMBL" id="CWOW01000015">
    <property type="protein sequence ID" value="CSA90663.1"/>
    <property type="molecule type" value="Genomic_DNA"/>
</dbReference>
<evidence type="ECO:0000313" key="1">
    <source>
        <dbReference type="EMBL" id="CSA90663.1"/>
    </source>
</evidence>
<gene>
    <name evidence="1" type="ORF">ERS013165_02736</name>
</gene>
<sequence length="40" mass="4553">MPKIRIDHFSQRFSGTLSPNAPMKINICKPCMKSKNAVMM</sequence>
<organism evidence="1 2">
    <name type="scientific">Vibrio cholerae</name>
    <dbReference type="NCBI Taxonomy" id="666"/>
    <lineage>
        <taxon>Bacteria</taxon>
        <taxon>Pseudomonadati</taxon>
        <taxon>Pseudomonadota</taxon>
        <taxon>Gammaproteobacteria</taxon>
        <taxon>Vibrionales</taxon>
        <taxon>Vibrionaceae</taxon>
        <taxon>Vibrio</taxon>
    </lineage>
</organism>
<dbReference type="Proteomes" id="UP000044806">
    <property type="component" value="Unassembled WGS sequence"/>
</dbReference>